<keyword evidence="1" id="KW-1133">Transmembrane helix</keyword>
<feature type="transmembrane region" description="Helical" evidence="1">
    <location>
        <begin position="237"/>
        <end position="254"/>
    </location>
</feature>
<feature type="transmembrane region" description="Helical" evidence="1">
    <location>
        <begin position="55"/>
        <end position="76"/>
    </location>
</feature>
<sequence length="255" mass="28981">MRKREKFIISSTLLAIGLFATQVLSIDIRPFAIALFTFATYIMSAWALSTNINGIEWITVLPFPTMYALAVSLFYFLLPENFLSRIAVVGLFGIGMYALLLTSNIYAIGRVKTIQLLRAAHAVGSVFLLLMAIFFFNFIFSLQLHPLVNMLLSGLVTFPLMLCSTWSLELEPKFTRRLYLVPLMFSFIIAQCALAISFLPVGLWSVSLFLTALLYVGFGLIQHYIEGRLFRRTTQEYLMLAVFVTISFLLLIHWK</sequence>
<gene>
    <name evidence="2" type="ORF">C5B42_04180</name>
</gene>
<protein>
    <submittedName>
        <fullName evidence="2">Uncharacterized protein</fullName>
    </submittedName>
</protein>
<feature type="transmembrane region" description="Helical" evidence="1">
    <location>
        <begin position="204"/>
        <end position="225"/>
    </location>
</feature>
<feature type="transmembrane region" description="Helical" evidence="1">
    <location>
        <begin position="7"/>
        <end position="25"/>
    </location>
</feature>
<evidence type="ECO:0000313" key="3">
    <source>
        <dbReference type="Proteomes" id="UP000246104"/>
    </source>
</evidence>
<evidence type="ECO:0000256" key="1">
    <source>
        <dbReference type="SAM" id="Phobius"/>
    </source>
</evidence>
<keyword evidence="1" id="KW-0812">Transmembrane</keyword>
<dbReference type="Proteomes" id="UP000246104">
    <property type="component" value="Unassembled WGS sequence"/>
</dbReference>
<accession>A0A317JQV9</accession>
<feature type="transmembrane region" description="Helical" evidence="1">
    <location>
        <begin position="119"/>
        <end position="140"/>
    </location>
</feature>
<name>A0A317JQV9_9BACT</name>
<keyword evidence="1" id="KW-0472">Membrane</keyword>
<feature type="transmembrane region" description="Helical" evidence="1">
    <location>
        <begin position="178"/>
        <end position="198"/>
    </location>
</feature>
<dbReference type="EMBL" id="PSRQ01000046">
    <property type="protein sequence ID" value="PWU23094.1"/>
    <property type="molecule type" value="Genomic_DNA"/>
</dbReference>
<evidence type="ECO:0000313" key="2">
    <source>
        <dbReference type="EMBL" id="PWU23094.1"/>
    </source>
</evidence>
<feature type="transmembrane region" description="Helical" evidence="1">
    <location>
        <begin position="82"/>
        <end position="107"/>
    </location>
</feature>
<comment type="caution">
    <text evidence="2">The sequence shown here is derived from an EMBL/GenBank/DDBJ whole genome shotgun (WGS) entry which is preliminary data.</text>
</comment>
<feature type="transmembrane region" description="Helical" evidence="1">
    <location>
        <begin position="146"/>
        <end position="166"/>
    </location>
</feature>
<dbReference type="AlphaFoldDB" id="A0A317JQV9"/>
<feature type="transmembrane region" description="Helical" evidence="1">
    <location>
        <begin position="31"/>
        <end position="48"/>
    </location>
</feature>
<reference evidence="2 3" key="1">
    <citation type="submission" date="2018-02" db="EMBL/GenBank/DDBJ databases">
        <title>Genomic Reconstructions from Amazon Rainforest and Pasture Soil Reveal Novel Insights into the Physiology of Candidate Phyla in Tropical Sites.</title>
        <authorList>
            <person name="Kroeger M.E."/>
            <person name="Delmont T."/>
            <person name="Eren A.M."/>
            <person name="Guo J."/>
            <person name="Meyer K.M."/>
            <person name="Khan K."/>
            <person name="Rodrigues J.L.M."/>
            <person name="Bohannan B.J.M."/>
            <person name="Tringe S."/>
            <person name="Borges C.D."/>
            <person name="Tiedje J."/>
            <person name="Tsai S.M."/>
            <person name="Nusslein K."/>
        </authorList>
    </citation>
    <scope>NUCLEOTIDE SEQUENCE [LARGE SCALE GENOMIC DNA]</scope>
    <source>
        <strain evidence="2">Amazon FNV 2010 28 9</strain>
    </source>
</reference>
<organism evidence="2 3">
    <name type="scientific">Candidatus Cerribacteria bacterium 'Amazon FNV 2010 28 9'</name>
    <dbReference type="NCBI Taxonomy" id="2081795"/>
    <lineage>
        <taxon>Bacteria</taxon>
        <taxon>Candidatus Cerribacteria</taxon>
    </lineage>
</organism>
<proteinExistence type="predicted"/>